<dbReference type="Gene3D" id="3.40.50.970">
    <property type="match status" value="1"/>
</dbReference>
<dbReference type="InterPro" id="IPR017596">
    <property type="entry name" value="PdhA/BkdA"/>
</dbReference>
<dbReference type="PANTHER" id="PTHR43380">
    <property type="entry name" value="2-OXOISOVALERATE DEHYDROGENASE SUBUNIT ALPHA, MITOCHONDRIAL"/>
    <property type="match status" value="1"/>
</dbReference>
<evidence type="ECO:0000313" key="6">
    <source>
        <dbReference type="EMBL" id="AOS96347.1"/>
    </source>
</evidence>
<sequence>MHKPRLHPVASFDINFLQYLDERGQATQALPDSATPDLLQSLYRQMNLARLVDQRAVQLQRTGRLGTYPSSLGQEAIGVGVGSAMQADDVYCPYYRETGALLERGVEIEEILAIWGGDERGQDYQHAPEDLPLCVPIATQLLHAAGVAFALQYKQRQMGESARVAVTCAGDGATSKGDFYEALNLAGVWKLPVVFVINNNQWAISVSRGAQSASRTIAQKAIAAGIQGLQVDGNDVIAVRTAVADAIELARGGEGPALIEAVTYRLCDHTTADDASRYCPPEQLEQARTREPLLRLGTYLREQGFWDDGAESEMQREQAEVMERALQAYHARPAESPTAMFDHLYGTLPEAFLEQYEELQYLRARDRQESG</sequence>
<evidence type="ECO:0000256" key="1">
    <source>
        <dbReference type="ARBA" id="ARBA00001964"/>
    </source>
</evidence>
<dbReference type="Proteomes" id="UP000095672">
    <property type="component" value="Chromosome"/>
</dbReference>
<comment type="catalytic activity">
    <reaction evidence="4">
        <text>N(6)-[(R)-lipoyl]-L-lysyl-[protein] + pyruvate + H(+) = N(6)-[(R)-S(8)-acetyldihydrolipoyl]-L-lysyl-[protein] + CO2</text>
        <dbReference type="Rhea" id="RHEA:19189"/>
        <dbReference type="Rhea" id="RHEA-COMP:10474"/>
        <dbReference type="Rhea" id="RHEA-COMP:10478"/>
        <dbReference type="ChEBI" id="CHEBI:15361"/>
        <dbReference type="ChEBI" id="CHEBI:15378"/>
        <dbReference type="ChEBI" id="CHEBI:16526"/>
        <dbReference type="ChEBI" id="CHEBI:83099"/>
        <dbReference type="ChEBI" id="CHEBI:83111"/>
        <dbReference type="EC" id="1.2.4.1"/>
    </reaction>
</comment>
<evidence type="ECO:0000259" key="5">
    <source>
        <dbReference type="Pfam" id="PF00676"/>
    </source>
</evidence>
<feature type="domain" description="Dehydrogenase E1 component" evidence="5">
    <location>
        <begin position="43"/>
        <end position="334"/>
    </location>
</feature>
<keyword evidence="3 4" id="KW-0786">Thiamine pyrophosphate</keyword>
<dbReference type="OrthoDB" id="9766715at2"/>
<dbReference type="AlphaFoldDB" id="A0A1C9W5D5"/>
<dbReference type="SUPFAM" id="SSF52518">
    <property type="entry name" value="Thiamin diphosphate-binding fold (THDP-binding)"/>
    <property type="match status" value="1"/>
</dbReference>
<evidence type="ECO:0000256" key="4">
    <source>
        <dbReference type="RuleBase" id="RU366007"/>
    </source>
</evidence>
<dbReference type="GO" id="GO:0009083">
    <property type="term" value="P:branched-chain amino acid catabolic process"/>
    <property type="evidence" value="ECO:0007669"/>
    <property type="project" value="TreeGrafter"/>
</dbReference>
<proteinExistence type="predicted"/>
<dbReference type="CDD" id="cd02000">
    <property type="entry name" value="TPP_E1_PDC_ADC_BCADC"/>
    <property type="match status" value="1"/>
</dbReference>
<reference evidence="7" key="1">
    <citation type="submission" date="2016-01" db="EMBL/GenBank/DDBJ databases">
        <title>Complete genome sequence of Microbulbifer sp. CCB-MM1, a halophile isolated from Matang Mangrove Forest, Perak.</title>
        <authorList>
            <person name="Moh T.H."/>
            <person name="Dinesh B."/>
            <person name="Lau N.-S."/>
            <person name="Go F."/>
            <person name="Alexander Chong S.-C."/>
        </authorList>
    </citation>
    <scope>NUCLEOTIDE SEQUENCE [LARGE SCALE GENOMIC DNA]</scope>
    <source>
        <strain evidence="7">CCB-MM1</strain>
    </source>
</reference>
<dbReference type="PATRIC" id="fig|1769779.3.peg.898"/>
<dbReference type="Pfam" id="PF00676">
    <property type="entry name" value="E1_dh"/>
    <property type="match status" value="1"/>
</dbReference>
<name>A0A1C9W5D5_9GAMM</name>
<keyword evidence="7" id="KW-1185">Reference proteome</keyword>
<dbReference type="InterPro" id="IPR029061">
    <property type="entry name" value="THDP-binding"/>
</dbReference>
<dbReference type="InterPro" id="IPR001017">
    <property type="entry name" value="DH_E1"/>
</dbReference>
<protein>
    <recommendedName>
        <fullName evidence="4">Pyruvate dehydrogenase E1 component subunit alpha</fullName>
        <ecNumber evidence="4">1.2.4.1</ecNumber>
    </recommendedName>
</protein>
<dbReference type="PANTHER" id="PTHR43380:SF1">
    <property type="entry name" value="2-OXOISOVALERATE DEHYDROGENASE SUBUNIT ALPHA, MITOCHONDRIAL"/>
    <property type="match status" value="1"/>
</dbReference>
<comment type="function">
    <text evidence="4">The pyruvate dehydrogenase complex catalyzes the overall conversion of pyruvate to acetyl-CoA and CO(2). It contains multiple copies of three enzymatic components: pyruvate dehydrogenase (E1), dihydrolipoamide acetyltransferase (E2) and lipoamide dehydrogenase (E3).</text>
</comment>
<gene>
    <name evidence="6" type="primary">pdhA</name>
    <name evidence="6" type="ORF">AUP74_00880</name>
</gene>
<dbReference type="KEGG" id="micc:AUP74_00880"/>
<dbReference type="GO" id="GO:0004739">
    <property type="term" value="F:pyruvate dehydrogenase (acetyl-transferring) activity"/>
    <property type="evidence" value="ECO:0007669"/>
    <property type="project" value="UniProtKB-UniRule"/>
</dbReference>
<comment type="cofactor">
    <cofactor evidence="1 4">
        <name>thiamine diphosphate</name>
        <dbReference type="ChEBI" id="CHEBI:58937"/>
    </cofactor>
</comment>
<dbReference type="EMBL" id="CP014143">
    <property type="protein sequence ID" value="AOS96347.1"/>
    <property type="molecule type" value="Genomic_DNA"/>
</dbReference>
<keyword evidence="2 4" id="KW-0560">Oxidoreductase</keyword>
<dbReference type="InterPro" id="IPR050771">
    <property type="entry name" value="Alpha-ketoacid_DH_E1_comp"/>
</dbReference>
<dbReference type="STRING" id="1769779.AUP74_00880"/>
<dbReference type="EC" id="1.2.4.1" evidence="4"/>
<dbReference type="NCBIfam" id="TIGR03181">
    <property type="entry name" value="PDH_E1_alph_x"/>
    <property type="match status" value="1"/>
</dbReference>
<accession>A0A1C9W5D5</accession>
<organism evidence="6 7">
    <name type="scientific">Microbulbifer aggregans</name>
    <dbReference type="NCBI Taxonomy" id="1769779"/>
    <lineage>
        <taxon>Bacteria</taxon>
        <taxon>Pseudomonadati</taxon>
        <taxon>Pseudomonadota</taxon>
        <taxon>Gammaproteobacteria</taxon>
        <taxon>Cellvibrionales</taxon>
        <taxon>Microbulbiferaceae</taxon>
        <taxon>Microbulbifer</taxon>
    </lineage>
</organism>
<evidence type="ECO:0000313" key="7">
    <source>
        <dbReference type="Proteomes" id="UP000095672"/>
    </source>
</evidence>
<evidence type="ECO:0000256" key="3">
    <source>
        <dbReference type="ARBA" id="ARBA00023052"/>
    </source>
</evidence>
<comment type="subunit">
    <text evidence="4">Heterodimer of an alpha and a beta chain.</text>
</comment>
<evidence type="ECO:0000256" key="2">
    <source>
        <dbReference type="ARBA" id="ARBA00023002"/>
    </source>
</evidence>
<dbReference type="RefSeq" id="WP_069946496.1">
    <property type="nucleotide sequence ID" value="NZ_CP014143.1"/>
</dbReference>
<keyword evidence="4 6" id="KW-0670">Pyruvate</keyword>